<dbReference type="RefSeq" id="WP_280942576.1">
    <property type="nucleotide sequence ID" value="NZ_JARYGX010000019.1"/>
</dbReference>
<evidence type="ECO:0000256" key="5">
    <source>
        <dbReference type="RuleBase" id="RU003968"/>
    </source>
</evidence>
<dbReference type="PROSITE" id="PS51257">
    <property type="entry name" value="PROKAR_LIPOPROTEIN"/>
    <property type="match status" value="1"/>
</dbReference>
<evidence type="ECO:0000313" key="8">
    <source>
        <dbReference type="EMBL" id="MDH7453373.1"/>
    </source>
</evidence>
<dbReference type="PROSITE" id="PS00624">
    <property type="entry name" value="GMC_OXRED_2"/>
    <property type="match status" value="1"/>
</dbReference>
<evidence type="ECO:0000256" key="3">
    <source>
        <dbReference type="ARBA" id="ARBA00022630"/>
    </source>
</evidence>
<accession>A0ABT6MTE5</accession>
<evidence type="ECO:0000256" key="2">
    <source>
        <dbReference type="ARBA" id="ARBA00010790"/>
    </source>
</evidence>
<dbReference type="InterPro" id="IPR000172">
    <property type="entry name" value="GMC_OxRdtase_N"/>
</dbReference>
<evidence type="ECO:0000313" key="9">
    <source>
        <dbReference type="Proteomes" id="UP001160550"/>
    </source>
</evidence>
<protein>
    <submittedName>
        <fullName evidence="8">Choline dehydrogenase</fullName>
        <ecNumber evidence="8">1.1.99.1</ecNumber>
    </submittedName>
</protein>
<dbReference type="NCBIfam" id="NF002550">
    <property type="entry name" value="PRK02106.1"/>
    <property type="match status" value="1"/>
</dbReference>
<evidence type="ECO:0000259" key="7">
    <source>
        <dbReference type="PROSITE" id="PS00624"/>
    </source>
</evidence>
<feature type="domain" description="Glucose-methanol-choline oxidoreductase N-terminal" evidence="6">
    <location>
        <begin position="89"/>
        <end position="112"/>
    </location>
</feature>
<organism evidence="8 9">
    <name type="scientific">Luteimonas composti</name>
    <dbReference type="NCBI Taxonomy" id="398257"/>
    <lineage>
        <taxon>Bacteria</taxon>
        <taxon>Pseudomonadati</taxon>
        <taxon>Pseudomonadota</taxon>
        <taxon>Gammaproteobacteria</taxon>
        <taxon>Lysobacterales</taxon>
        <taxon>Lysobacteraceae</taxon>
        <taxon>Luteimonas</taxon>
    </lineage>
</organism>
<dbReference type="InterPro" id="IPR007867">
    <property type="entry name" value="GMC_OxRtase_C"/>
</dbReference>
<keyword evidence="3 5" id="KW-0285">Flavoprotein</keyword>
<keyword evidence="9" id="KW-1185">Reference proteome</keyword>
<feature type="domain" description="Glucose-methanol-choline oxidoreductase N-terminal" evidence="7">
    <location>
        <begin position="261"/>
        <end position="275"/>
    </location>
</feature>
<evidence type="ECO:0000256" key="1">
    <source>
        <dbReference type="ARBA" id="ARBA00001974"/>
    </source>
</evidence>
<proteinExistence type="inferred from homology"/>
<dbReference type="SUPFAM" id="SSF51905">
    <property type="entry name" value="FAD/NAD(P)-binding domain"/>
    <property type="match status" value="1"/>
</dbReference>
<keyword evidence="4 5" id="KW-0274">FAD</keyword>
<evidence type="ECO:0000256" key="4">
    <source>
        <dbReference type="ARBA" id="ARBA00022827"/>
    </source>
</evidence>
<dbReference type="Gene3D" id="3.50.50.60">
    <property type="entry name" value="FAD/NAD(P)-binding domain"/>
    <property type="match status" value="1"/>
</dbReference>
<dbReference type="PROSITE" id="PS00623">
    <property type="entry name" value="GMC_OXRED_1"/>
    <property type="match status" value="1"/>
</dbReference>
<dbReference type="Gene3D" id="3.30.560.10">
    <property type="entry name" value="Glucose Oxidase, domain 3"/>
    <property type="match status" value="1"/>
</dbReference>
<dbReference type="EC" id="1.1.99.1" evidence="8"/>
<comment type="cofactor">
    <cofactor evidence="1">
        <name>FAD</name>
        <dbReference type="ChEBI" id="CHEBI:57692"/>
    </cofactor>
</comment>
<dbReference type="EMBL" id="JARYGX010000019">
    <property type="protein sequence ID" value="MDH7453373.1"/>
    <property type="molecule type" value="Genomic_DNA"/>
</dbReference>
<dbReference type="InterPro" id="IPR012132">
    <property type="entry name" value="GMC_OxRdtase"/>
</dbReference>
<reference evidence="8" key="1">
    <citation type="journal article" date="2007" name="Int. J. Syst. Evol. Microbiol.">
        <title>Luteimonas composti sp. nov., a moderately thermophilic bacterium isolated from food waste.</title>
        <authorList>
            <person name="Young C.C."/>
            <person name="Kampfer P."/>
            <person name="Chen W.M."/>
            <person name="Yen W.S."/>
            <person name="Arun A.B."/>
            <person name="Lai W.A."/>
            <person name="Shen F.T."/>
            <person name="Rekha P.D."/>
            <person name="Lin K.Y."/>
            <person name="Chou J.H."/>
        </authorList>
    </citation>
    <scope>NUCLEOTIDE SEQUENCE</scope>
    <source>
        <strain evidence="8">CC-YY355</strain>
    </source>
</reference>
<dbReference type="GO" id="GO:0008812">
    <property type="term" value="F:choline dehydrogenase activity"/>
    <property type="evidence" value="ECO:0007669"/>
    <property type="project" value="UniProtKB-EC"/>
</dbReference>
<dbReference type="SUPFAM" id="SSF54373">
    <property type="entry name" value="FAD-linked reductases, C-terminal domain"/>
    <property type="match status" value="1"/>
</dbReference>
<dbReference type="Pfam" id="PF00732">
    <property type="entry name" value="GMC_oxred_N"/>
    <property type="match status" value="1"/>
</dbReference>
<evidence type="ECO:0000259" key="6">
    <source>
        <dbReference type="PROSITE" id="PS00623"/>
    </source>
</evidence>
<dbReference type="Pfam" id="PF05199">
    <property type="entry name" value="GMC_oxred_C"/>
    <property type="match status" value="1"/>
</dbReference>
<dbReference type="PIRSF" id="PIRSF000137">
    <property type="entry name" value="Alcohol_oxidase"/>
    <property type="match status" value="1"/>
</dbReference>
<gene>
    <name evidence="8" type="ORF">QF205_09880</name>
</gene>
<dbReference type="PANTHER" id="PTHR11552:SF147">
    <property type="entry name" value="CHOLINE DEHYDROGENASE, MITOCHONDRIAL"/>
    <property type="match status" value="1"/>
</dbReference>
<dbReference type="Proteomes" id="UP001160550">
    <property type="component" value="Unassembled WGS sequence"/>
</dbReference>
<keyword evidence="8" id="KW-0560">Oxidoreductase</keyword>
<comment type="similarity">
    <text evidence="2 5">Belongs to the GMC oxidoreductase family.</text>
</comment>
<name>A0ABT6MTE5_9GAMM</name>
<dbReference type="InterPro" id="IPR036188">
    <property type="entry name" value="FAD/NAD-bd_sf"/>
</dbReference>
<dbReference type="PANTHER" id="PTHR11552">
    <property type="entry name" value="GLUCOSE-METHANOL-CHOLINE GMC OXIDOREDUCTASE"/>
    <property type="match status" value="1"/>
</dbReference>
<sequence length="536" mass="58465">MRKRPVAATPAYDYIIIGAGSAGCVLANRLSEDPQVRVLLLEAGPRDWHPFIHMPAGLARLVSRTDINWNYHTAPQPQLDGRRLWWPRGKVLGGSSSINAMCYVRGTPRDYDVWAALGASGWHWDAVLPYFRRSEANARGADQLHGADGPLSVCDLRHVNPLSRAFVEAGVQAGFPRNPDFNGPRQDGVGLYQVTQRRGARCSAAVAYLRPARGRPNLAVVTGAQAQRITIDRGRASGVVYTVRGRAFHHPAAHEVILSGGAINSPQLLMLSGVGPAAELRRHGIRVLHDAPGVGANLQDHLDICTLYRATSAVSYDRASELRMAFDYYLRGHRGAGSSNIAEAGGFVRSPLAPDERPDIQFHFVPAMLDDHGRRRLPGDGYTLHACFLRPRSRGRIHLASDRGGDAPRIEPGYLSDAEGFDLRMMVECARISRTILAQQAFDAHRGAPIHPPREDLDDAALAGFVRARAESVYHPVGTCRMGDDDKAVVDPQLRVRGVERLRVVDASVMPTLPGGNTNAPTIMIAERASDLILGR</sequence>
<comment type="caution">
    <text evidence="8">The sequence shown here is derived from an EMBL/GenBank/DDBJ whole genome shotgun (WGS) entry which is preliminary data.</text>
</comment>
<reference evidence="8" key="2">
    <citation type="submission" date="2023-04" db="EMBL/GenBank/DDBJ databases">
        <authorList>
            <person name="Sun J.-Q."/>
        </authorList>
    </citation>
    <scope>NUCLEOTIDE SEQUENCE</scope>
    <source>
        <strain evidence="8">CC-YY355</strain>
    </source>
</reference>